<gene>
    <name evidence="11" type="primary">ppt1</name>
    <name evidence="11" type="ORF">SNAT2548_LOCUS17996</name>
</gene>
<dbReference type="NCBIfam" id="TIGR01032">
    <property type="entry name" value="rplT_bact"/>
    <property type="match status" value="1"/>
</dbReference>
<dbReference type="InterPro" id="IPR051134">
    <property type="entry name" value="PPP_phosphatase"/>
</dbReference>
<name>A0A812PDN2_9DINO</name>
<dbReference type="InterPro" id="IPR004843">
    <property type="entry name" value="Calcineurin-like_PHP"/>
</dbReference>
<comment type="similarity">
    <text evidence="2">Belongs to the bacterial ribosomal protein bL20 family.</text>
</comment>
<dbReference type="Pfam" id="PF00149">
    <property type="entry name" value="Metallophos"/>
    <property type="match status" value="1"/>
</dbReference>
<dbReference type="Gene3D" id="1.25.40.20">
    <property type="entry name" value="Ankyrin repeat-containing domain"/>
    <property type="match status" value="1"/>
</dbReference>
<keyword evidence="7" id="KW-0378">Hydrolase</keyword>
<evidence type="ECO:0000256" key="3">
    <source>
        <dbReference type="ARBA" id="ARBA00022723"/>
    </source>
</evidence>
<comment type="cofactor">
    <cofactor evidence="1">
        <name>Mn(2+)</name>
        <dbReference type="ChEBI" id="CHEBI:29035"/>
    </cofactor>
</comment>
<protein>
    <recommendedName>
        <fullName evidence="7">Serine/threonine-protein phosphatase</fullName>
        <ecNumber evidence="7">3.1.3.16</ecNumber>
    </recommendedName>
</protein>
<feature type="compositionally biased region" description="Basic and acidic residues" evidence="9">
    <location>
        <begin position="385"/>
        <end position="401"/>
    </location>
</feature>
<dbReference type="GO" id="GO:0003735">
    <property type="term" value="F:structural constituent of ribosome"/>
    <property type="evidence" value="ECO:0007669"/>
    <property type="project" value="InterPro"/>
</dbReference>
<keyword evidence="3" id="KW-0479">Metal-binding</keyword>
<dbReference type="InterPro" id="IPR035566">
    <property type="entry name" value="Ribosomal_protein_bL20_C"/>
</dbReference>
<dbReference type="InterPro" id="IPR029052">
    <property type="entry name" value="Metallo-depent_PP-like"/>
</dbReference>
<reference evidence="11" key="1">
    <citation type="submission" date="2021-02" db="EMBL/GenBank/DDBJ databases">
        <authorList>
            <person name="Dougan E. K."/>
            <person name="Rhodes N."/>
            <person name="Thang M."/>
            <person name="Chan C."/>
        </authorList>
    </citation>
    <scope>NUCLEOTIDE SEQUENCE</scope>
</reference>
<comment type="catalytic activity">
    <reaction evidence="7">
        <text>O-phospho-L-threonyl-[protein] + H2O = L-threonyl-[protein] + phosphate</text>
        <dbReference type="Rhea" id="RHEA:47004"/>
        <dbReference type="Rhea" id="RHEA-COMP:11060"/>
        <dbReference type="Rhea" id="RHEA-COMP:11605"/>
        <dbReference type="ChEBI" id="CHEBI:15377"/>
        <dbReference type="ChEBI" id="CHEBI:30013"/>
        <dbReference type="ChEBI" id="CHEBI:43474"/>
        <dbReference type="ChEBI" id="CHEBI:61977"/>
        <dbReference type="EC" id="3.1.3.16"/>
    </reaction>
</comment>
<dbReference type="Pfam" id="PF00023">
    <property type="entry name" value="Ank"/>
    <property type="match status" value="1"/>
</dbReference>
<dbReference type="Gene3D" id="1.10.1900.20">
    <property type="entry name" value="Ribosomal protein L20"/>
    <property type="match status" value="1"/>
</dbReference>
<dbReference type="GO" id="GO:0019843">
    <property type="term" value="F:rRNA binding"/>
    <property type="evidence" value="ECO:0007669"/>
    <property type="project" value="InterPro"/>
</dbReference>
<dbReference type="InterPro" id="IPR036770">
    <property type="entry name" value="Ankyrin_rpt-contain_sf"/>
</dbReference>
<dbReference type="SUPFAM" id="SSF74731">
    <property type="entry name" value="Ribosomal protein L20"/>
    <property type="match status" value="1"/>
</dbReference>
<feature type="domain" description="Serine/threonine specific protein phosphatases" evidence="10">
    <location>
        <begin position="794"/>
        <end position="799"/>
    </location>
</feature>
<evidence type="ECO:0000256" key="8">
    <source>
        <dbReference type="SAM" id="Coils"/>
    </source>
</evidence>
<dbReference type="InterPro" id="IPR005813">
    <property type="entry name" value="Ribosomal_bL20"/>
</dbReference>
<dbReference type="PANTHER" id="PTHR45668">
    <property type="entry name" value="SERINE/THREONINE-PROTEIN PHOSPHATASE 5-RELATED"/>
    <property type="match status" value="1"/>
</dbReference>
<keyword evidence="8" id="KW-0175">Coiled coil</keyword>
<dbReference type="SUPFAM" id="SSF48403">
    <property type="entry name" value="Ankyrin repeat"/>
    <property type="match status" value="1"/>
</dbReference>
<evidence type="ECO:0000256" key="6">
    <source>
        <dbReference type="ARBA" id="ARBA00023274"/>
    </source>
</evidence>
<feature type="coiled-coil region" evidence="8">
    <location>
        <begin position="139"/>
        <end position="166"/>
    </location>
</feature>
<dbReference type="PANTHER" id="PTHR45668:SF5">
    <property type="entry name" value="SERINE_THREONINE-PROTEIN PHOSPHATASE 5"/>
    <property type="match status" value="1"/>
</dbReference>
<keyword evidence="6" id="KW-0687">Ribonucleoprotein</keyword>
<dbReference type="GO" id="GO:0004722">
    <property type="term" value="F:protein serine/threonine phosphatase activity"/>
    <property type="evidence" value="ECO:0007669"/>
    <property type="project" value="UniProtKB-EC"/>
</dbReference>
<dbReference type="Gene3D" id="3.60.21.10">
    <property type="match status" value="1"/>
</dbReference>
<comment type="caution">
    <text evidence="11">The sequence shown here is derived from an EMBL/GenBank/DDBJ whole genome shotgun (WGS) entry which is preliminary data.</text>
</comment>
<evidence type="ECO:0000259" key="10">
    <source>
        <dbReference type="PROSITE" id="PS00125"/>
    </source>
</evidence>
<evidence type="ECO:0000313" key="12">
    <source>
        <dbReference type="Proteomes" id="UP000604046"/>
    </source>
</evidence>
<dbReference type="OrthoDB" id="435114at2759"/>
<dbReference type="PRINTS" id="PR00114">
    <property type="entry name" value="STPHPHTASE"/>
</dbReference>
<dbReference type="CDD" id="cd07026">
    <property type="entry name" value="Ribosomal_L20"/>
    <property type="match status" value="1"/>
</dbReference>
<sequence length="999" mass="112770">MKRAAPPTQEVKWRMKMACETGDLPTVREMIESGTIDVNEREIDGDQGAGATAVIEAACGQHLEVVKYLIQRRADLTIGTRDDNATLYDYASPDILAFLADTEALARCRAEGEAWLSAKDAQRRAEEREAAKPYIEEATQELRQQLAAAHRRIQQLEEEVARTSRDPSELTGGHRFAKQAVMYAHKMRYRIRRVFKRDRRKLWIKRVSNNSKLHGIRYNVFICRLKEKNININRKILSQLGVYDRAVFTNVLETAIPEWKQLKEEVDNKGKKKEYSVKELDDIAIPYFEATVPELYTDPTIRFNRQVKDWGVEYTIDFGDEEEWRDVLPKMPELANFQLPDHMLTNSRRQLEEIPIEDRMVVPDEEKNSEYKVFMDKVRAMWDEEEEKKAKGEEVRPKKEPLSNSEFKTAPPGLSCGAAMTVDTAATSTIFDFDELEKAYAKIDVAAGAAVDLTDEEAPTCDGLDDLSEVWPGDVPSSEDDLADLPELVPGPEYRPGVWEVCVLRVIVRREPDVDAAVQSLCHEKELLFEELGSPENDDWVRLERQRGYVLKDGSIKDPKLGLLVRPFHLKGVPSDQSENVMSLLRTAWRNTREQNGLLRPPLVAKLRRAEEDAVSAALSKAAFDFDAFQTEYQRGVDTVLSEQGFLAQARMLMQRAVAVGNQSAGKLRYAPSERTKTGMDQAAVSDLIDAMRSRTLPSQEDAIATVAAAARLLGEQPTLVRLQLPAGATVHVVGDVHGQFWDLLHILELCGDPSPQNHYLFNGDFVDRGQFSVEVALLLLAMKVAAPSCVHLNRGNHEAVRMNALYGFMQETEQKYSNELFRKFAEAFNNLPLATLVNDSVFVVHGGLSSKEGVLLSEIAQLDRKREPDEVADQLMLDLLWSDPMERDGYAPSPRGGGILFGPDVTQRFCAQNGLSCVIRSHEMKSEGYEWQRLGRCLTVFSAPNYCDMCGNLGAVCDIQVKPGRKRIMVDDLDVRTFECSPHPEEPHMANLMFRPFC</sequence>
<evidence type="ECO:0000256" key="7">
    <source>
        <dbReference type="RuleBase" id="RU004273"/>
    </source>
</evidence>
<proteinExistence type="inferred from homology"/>
<organism evidence="11 12">
    <name type="scientific">Symbiodinium natans</name>
    <dbReference type="NCBI Taxonomy" id="878477"/>
    <lineage>
        <taxon>Eukaryota</taxon>
        <taxon>Sar</taxon>
        <taxon>Alveolata</taxon>
        <taxon>Dinophyceae</taxon>
        <taxon>Suessiales</taxon>
        <taxon>Symbiodiniaceae</taxon>
        <taxon>Symbiodinium</taxon>
    </lineage>
</organism>
<dbReference type="PROSITE" id="PS00125">
    <property type="entry name" value="SER_THR_PHOSPHATASE"/>
    <property type="match status" value="1"/>
</dbReference>
<dbReference type="GO" id="GO:0005840">
    <property type="term" value="C:ribosome"/>
    <property type="evidence" value="ECO:0007669"/>
    <property type="project" value="UniProtKB-KW"/>
</dbReference>
<keyword evidence="4" id="KW-0689">Ribosomal protein</keyword>
<dbReference type="SUPFAM" id="SSF56300">
    <property type="entry name" value="Metallo-dependent phosphatases"/>
    <property type="match status" value="1"/>
</dbReference>
<evidence type="ECO:0000256" key="4">
    <source>
        <dbReference type="ARBA" id="ARBA00022980"/>
    </source>
</evidence>
<dbReference type="EMBL" id="CAJNDS010002130">
    <property type="protein sequence ID" value="CAE7343597.1"/>
    <property type="molecule type" value="Genomic_DNA"/>
</dbReference>
<evidence type="ECO:0000256" key="2">
    <source>
        <dbReference type="ARBA" id="ARBA00007698"/>
    </source>
</evidence>
<accession>A0A812PDN2</accession>
<dbReference type="SMART" id="SM00248">
    <property type="entry name" value="ANK"/>
    <property type="match status" value="2"/>
</dbReference>
<evidence type="ECO:0000256" key="9">
    <source>
        <dbReference type="SAM" id="MobiDB-lite"/>
    </source>
</evidence>
<dbReference type="InterPro" id="IPR002110">
    <property type="entry name" value="Ankyrin_rpt"/>
</dbReference>
<dbReference type="Proteomes" id="UP000604046">
    <property type="component" value="Unassembled WGS sequence"/>
</dbReference>
<dbReference type="GO" id="GO:0006412">
    <property type="term" value="P:translation"/>
    <property type="evidence" value="ECO:0007669"/>
    <property type="project" value="InterPro"/>
</dbReference>
<evidence type="ECO:0000256" key="1">
    <source>
        <dbReference type="ARBA" id="ARBA00001936"/>
    </source>
</evidence>
<dbReference type="AlphaFoldDB" id="A0A812PDN2"/>
<keyword evidence="12" id="KW-1185">Reference proteome</keyword>
<dbReference type="EC" id="3.1.3.16" evidence="7"/>
<dbReference type="GO" id="GO:1990904">
    <property type="term" value="C:ribonucleoprotein complex"/>
    <property type="evidence" value="ECO:0007669"/>
    <property type="project" value="UniProtKB-KW"/>
</dbReference>
<keyword evidence="5" id="KW-0464">Manganese</keyword>
<dbReference type="GO" id="GO:0046872">
    <property type="term" value="F:metal ion binding"/>
    <property type="evidence" value="ECO:0007669"/>
    <property type="project" value="UniProtKB-KW"/>
</dbReference>
<dbReference type="InterPro" id="IPR006186">
    <property type="entry name" value="Ser/Thr-sp_prot-phosphatase"/>
</dbReference>
<evidence type="ECO:0000313" key="11">
    <source>
        <dbReference type="EMBL" id="CAE7343597.1"/>
    </source>
</evidence>
<dbReference type="SMART" id="SM00156">
    <property type="entry name" value="PP2Ac"/>
    <property type="match status" value="1"/>
</dbReference>
<evidence type="ECO:0000256" key="5">
    <source>
        <dbReference type="ARBA" id="ARBA00023211"/>
    </source>
</evidence>
<comment type="similarity">
    <text evidence="7">Belongs to the PPP phosphatase family.</text>
</comment>
<dbReference type="Pfam" id="PF00453">
    <property type="entry name" value="Ribosomal_L20"/>
    <property type="match status" value="1"/>
</dbReference>
<feature type="region of interest" description="Disordered" evidence="9">
    <location>
        <begin position="385"/>
        <end position="410"/>
    </location>
</feature>